<dbReference type="Proteomes" id="UP001158067">
    <property type="component" value="Unassembled WGS sequence"/>
</dbReference>
<proteinExistence type="predicted"/>
<feature type="chain" id="PRO_5046917859" evidence="1">
    <location>
        <begin position="37"/>
        <end position="289"/>
    </location>
</feature>
<evidence type="ECO:0000313" key="2">
    <source>
        <dbReference type="EMBL" id="SMP53409.1"/>
    </source>
</evidence>
<dbReference type="RefSeq" id="WP_283432300.1">
    <property type="nucleotide sequence ID" value="NZ_FXUG01000004.1"/>
</dbReference>
<keyword evidence="1" id="KW-0732">Signal</keyword>
<organism evidence="2 3">
    <name type="scientific">Neorhodopirellula lusitana</name>
    <dbReference type="NCBI Taxonomy" id="445327"/>
    <lineage>
        <taxon>Bacteria</taxon>
        <taxon>Pseudomonadati</taxon>
        <taxon>Planctomycetota</taxon>
        <taxon>Planctomycetia</taxon>
        <taxon>Pirellulales</taxon>
        <taxon>Pirellulaceae</taxon>
        <taxon>Neorhodopirellula</taxon>
    </lineage>
</organism>
<accession>A0ABY1Q0E9</accession>
<gene>
    <name evidence="2" type="ORF">SAMN06265222_104108</name>
</gene>
<feature type="signal peptide" evidence="1">
    <location>
        <begin position="1"/>
        <end position="36"/>
    </location>
</feature>
<evidence type="ECO:0000313" key="3">
    <source>
        <dbReference type="Proteomes" id="UP001158067"/>
    </source>
</evidence>
<keyword evidence="3" id="KW-1185">Reference proteome</keyword>
<dbReference type="EMBL" id="FXUG01000004">
    <property type="protein sequence ID" value="SMP53409.1"/>
    <property type="molecule type" value="Genomic_DNA"/>
</dbReference>
<evidence type="ECO:0000256" key="1">
    <source>
        <dbReference type="SAM" id="SignalP"/>
    </source>
</evidence>
<sequence>MKRHHCHSLRNSLLLSVATLAFVAGLTSVTATSAQAGGEDATLAGLFQAMEDGQIEAQFIPQNAAKANLVVKNLTDKPLRIQMPDAFAGVPVMGQFGGGGMGGMGGGMGGMGGGGMGGGMGGGGQSMGGGGGMGGGMGGGGMGGGMGGMGGGGGMFTVRANRVQKVALDTVCLEHGKPDPNPRMKYAIVPLENVTQDPKVKSLCMALGNGQVAQNTAQAAAWNLMDGLSWNELAQKNRVESRYTGNIRFFSPLELQAARAVVSELNRNIDTSEAIESPGYDGVQEVSGS</sequence>
<comment type="caution">
    <text evidence="2">The sequence shown here is derived from an EMBL/GenBank/DDBJ whole genome shotgun (WGS) entry which is preliminary data.</text>
</comment>
<name>A0ABY1Q0E9_9BACT</name>
<protein>
    <submittedName>
        <fullName evidence="2">Uncharacterized protein</fullName>
    </submittedName>
</protein>
<reference evidence="2 3" key="1">
    <citation type="submission" date="2017-05" db="EMBL/GenBank/DDBJ databases">
        <authorList>
            <person name="Varghese N."/>
            <person name="Submissions S."/>
        </authorList>
    </citation>
    <scope>NUCLEOTIDE SEQUENCE [LARGE SCALE GENOMIC DNA]</scope>
    <source>
        <strain evidence="2 3">DSM 25457</strain>
    </source>
</reference>